<keyword evidence="2" id="KW-0804">Transcription</keyword>
<reference evidence="5" key="2">
    <citation type="submission" date="2020-09" db="EMBL/GenBank/DDBJ databases">
        <authorList>
            <person name="Sun Q."/>
            <person name="Ohkuma M."/>
        </authorList>
    </citation>
    <scope>NUCLEOTIDE SEQUENCE</scope>
    <source>
        <strain evidence="5">JCM 19831</strain>
    </source>
</reference>
<organism evidence="5 6">
    <name type="scientific">Dactylosporangium sucinum</name>
    <dbReference type="NCBI Taxonomy" id="1424081"/>
    <lineage>
        <taxon>Bacteria</taxon>
        <taxon>Bacillati</taxon>
        <taxon>Actinomycetota</taxon>
        <taxon>Actinomycetes</taxon>
        <taxon>Micromonosporales</taxon>
        <taxon>Micromonosporaceae</taxon>
        <taxon>Dactylosporangium</taxon>
    </lineage>
</organism>
<dbReference type="EMBL" id="BMPI01000001">
    <property type="protein sequence ID" value="GGM03560.1"/>
    <property type="molecule type" value="Genomic_DNA"/>
</dbReference>
<keyword evidence="4" id="KW-0472">Membrane</keyword>
<dbReference type="Proteomes" id="UP000642070">
    <property type="component" value="Unassembled WGS sequence"/>
</dbReference>
<dbReference type="RefSeq" id="WP_190247668.1">
    <property type="nucleotide sequence ID" value="NZ_BMPI01000001.1"/>
</dbReference>
<feature type="transmembrane region" description="Helical" evidence="4">
    <location>
        <begin position="121"/>
        <end position="143"/>
    </location>
</feature>
<name>A0A917SYC4_9ACTN</name>
<accession>A0A917SYC4</accession>
<dbReference type="InterPro" id="IPR041916">
    <property type="entry name" value="Anti_sigma_zinc_sf"/>
</dbReference>
<evidence type="ECO:0000256" key="1">
    <source>
        <dbReference type="ARBA" id="ARBA00023015"/>
    </source>
</evidence>
<dbReference type="PROSITE" id="PS50096">
    <property type="entry name" value="IQ"/>
    <property type="match status" value="1"/>
</dbReference>
<evidence type="ECO:0000256" key="3">
    <source>
        <dbReference type="SAM" id="MobiDB-lite"/>
    </source>
</evidence>
<evidence type="ECO:0000313" key="6">
    <source>
        <dbReference type="Proteomes" id="UP000642070"/>
    </source>
</evidence>
<evidence type="ECO:0000313" key="5">
    <source>
        <dbReference type="EMBL" id="GGM03560.1"/>
    </source>
</evidence>
<evidence type="ECO:0000256" key="4">
    <source>
        <dbReference type="SAM" id="Phobius"/>
    </source>
</evidence>
<dbReference type="AlphaFoldDB" id="A0A917SYC4"/>
<evidence type="ECO:0008006" key="7">
    <source>
        <dbReference type="Google" id="ProtNLM"/>
    </source>
</evidence>
<dbReference type="Gene3D" id="1.10.10.1320">
    <property type="entry name" value="Anti-sigma factor, zinc-finger domain"/>
    <property type="match status" value="1"/>
</dbReference>
<proteinExistence type="predicted"/>
<reference evidence="5" key="1">
    <citation type="journal article" date="2014" name="Int. J. Syst. Evol. Microbiol.">
        <title>Complete genome sequence of Corynebacterium casei LMG S-19264T (=DSM 44701T), isolated from a smear-ripened cheese.</title>
        <authorList>
            <consortium name="US DOE Joint Genome Institute (JGI-PGF)"/>
            <person name="Walter F."/>
            <person name="Albersmeier A."/>
            <person name="Kalinowski J."/>
            <person name="Ruckert C."/>
        </authorList>
    </citation>
    <scope>NUCLEOTIDE SEQUENCE</scope>
    <source>
        <strain evidence="5">JCM 19831</strain>
    </source>
</reference>
<keyword evidence="4" id="KW-0812">Transmembrane</keyword>
<feature type="region of interest" description="Disordered" evidence="3">
    <location>
        <begin position="83"/>
        <end position="111"/>
    </location>
</feature>
<keyword evidence="1" id="KW-0805">Transcription regulation</keyword>
<comment type="caution">
    <text evidence="5">The sequence shown here is derived from an EMBL/GenBank/DDBJ whole genome shotgun (WGS) entry which is preliminary data.</text>
</comment>
<keyword evidence="4" id="KW-1133">Transmembrane helix</keyword>
<keyword evidence="6" id="KW-1185">Reference proteome</keyword>
<protein>
    <recommendedName>
        <fullName evidence="7">Zinc-finger domain-containing protein</fullName>
    </recommendedName>
</protein>
<sequence length="269" mass="27623">MDEWSDDVNVVDGGGHVTSLLGMHALNALDEHEHTIVIAHLSVCAGCRAEFDYVKGVPRYLDLLSDEDFAALLPPDLAAAFTAAPASAEPDPPSPPRPSGTADPVSLAEVRQARDTRRRRWALRSAAVAAAVVVVAGGGLWLAGVGRQETPGPVPHKLIAEASGGNLGTSASISVTPRSASVSVQATLRGMTAGQQYHLLVVTGDGQTFTVAAFTGAGGGSQVVRGEAPVTADRLGFFTVVKTDGGVVVTVPFNSGSTTSQPRPPASSR</sequence>
<evidence type="ECO:0000256" key="2">
    <source>
        <dbReference type="ARBA" id="ARBA00023163"/>
    </source>
</evidence>
<gene>
    <name evidence="5" type="ORF">GCM10007977_001120</name>
</gene>